<accession>A0A1M6L608</accession>
<gene>
    <name evidence="3" type="ORF">SAMN02745146_3637</name>
</gene>
<sequence>MKKVLLGFVFAALLLTAPTAQAQDAARIEYSEQVPADELGRDALYRRALDWAENHFGYGPKTDLKFVPDAGVVRVTGTGKVKPVSPSGKEQPQVVRFDFAFKATDTGYSYSIDSFRLVPDPNKPTEQIPLADYLTQLSTEKAAARTFNERRVTAQANSLASEIAMSFRSYMNSIPAGAEGTVGLPANDQD</sequence>
<dbReference type="OrthoDB" id="876063at2"/>
<keyword evidence="1" id="KW-0732">Signal</keyword>
<evidence type="ECO:0000256" key="1">
    <source>
        <dbReference type="SAM" id="SignalP"/>
    </source>
</evidence>
<feature type="signal peptide" evidence="1">
    <location>
        <begin position="1"/>
        <end position="22"/>
    </location>
</feature>
<evidence type="ECO:0000259" key="2">
    <source>
        <dbReference type="Pfam" id="PF14730"/>
    </source>
</evidence>
<dbReference type="RefSeq" id="WP_073111845.1">
    <property type="nucleotide sequence ID" value="NZ_FQYN01000009.1"/>
</dbReference>
<dbReference type="AlphaFoldDB" id="A0A1M6L608"/>
<dbReference type="EMBL" id="FQYN01000009">
    <property type="protein sequence ID" value="SHJ66636.1"/>
    <property type="molecule type" value="Genomic_DNA"/>
</dbReference>
<evidence type="ECO:0000313" key="3">
    <source>
        <dbReference type="EMBL" id="SHJ66636.1"/>
    </source>
</evidence>
<keyword evidence="4" id="KW-1185">Reference proteome</keyword>
<reference evidence="3 4" key="1">
    <citation type="submission" date="2016-11" db="EMBL/GenBank/DDBJ databases">
        <authorList>
            <person name="Jaros S."/>
            <person name="Januszkiewicz K."/>
            <person name="Wedrychowicz H."/>
        </authorList>
    </citation>
    <scope>NUCLEOTIDE SEQUENCE [LARGE SCALE GENOMIC DNA]</scope>
    <source>
        <strain evidence="3 4">DSM 21074</strain>
    </source>
</reference>
<feature type="domain" description="DUF4468" evidence="2">
    <location>
        <begin position="30"/>
        <end position="116"/>
    </location>
</feature>
<name>A0A1M6L608_9BACT</name>
<dbReference type="Pfam" id="PF14730">
    <property type="entry name" value="DUF4468"/>
    <property type="match status" value="1"/>
</dbReference>
<evidence type="ECO:0000313" key="4">
    <source>
        <dbReference type="Proteomes" id="UP000184418"/>
    </source>
</evidence>
<feature type="chain" id="PRO_5012951872" description="DUF4468 domain-containing protein" evidence="1">
    <location>
        <begin position="23"/>
        <end position="190"/>
    </location>
</feature>
<dbReference type="Proteomes" id="UP000184418">
    <property type="component" value="Unassembled WGS sequence"/>
</dbReference>
<protein>
    <recommendedName>
        <fullName evidence="2">DUF4468 domain-containing protein</fullName>
    </recommendedName>
</protein>
<dbReference type="InterPro" id="IPR027823">
    <property type="entry name" value="DUF4468"/>
</dbReference>
<dbReference type="Gene3D" id="3.30.530.80">
    <property type="match status" value="1"/>
</dbReference>
<organism evidence="3 4">
    <name type="scientific">Hymenobacter daecheongensis DSM 21074</name>
    <dbReference type="NCBI Taxonomy" id="1121955"/>
    <lineage>
        <taxon>Bacteria</taxon>
        <taxon>Pseudomonadati</taxon>
        <taxon>Bacteroidota</taxon>
        <taxon>Cytophagia</taxon>
        <taxon>Cytophagales</taxon>
        <taxon>Hymenobacteraceae</taxon>
        <taxon>Hymenobacter</taxon>
    </lineage>
</organism>
<proteinExistence type="predicted"/>